<gene>
    <name evidence="9" type="ORF">GCM10022255_008680</name>
</gene>
<dbReference type="PANTHER" id="PTHR24221">
    <property type="entry name" value="ATP-BINDING CASSETTE SUB-FAMILY B"/>
    <property type="match status" value="1"/>
</dbReference>
<accession>A0ABP8CXN7</accession>
<feature type="transmembrane region" description="Helical" evidence="7">
    <location>
        <begin position="89"/>
        <end position="114"/>
    </location>
</feature>
<keyword evidence="3" id="KW-0547">Nucleotide-binding</keyword>
<dbReference type="PANTHER" id="PTHR24221:SF654">
    <property type="entry name" value="ATP-BINDING CASSETTE SUB-FAMILY B MEMBER 6"/>
    <property type="match status" value="1"/>
</dbReference>
<evidence type="ECO:0000313" key="9">
    <source>
        <dbReference type="EMBL" id="GAA4244681.1"/>
    </source>
</evidence>
<dbReference type="CDD" id="cd03228">
    <property type="entry name" value="ABCC_MRP_Like"/>
    <property type="match status" value="1"/>
</dbReference>
<dbReference type="InterPro" id="IPR036640">
    <property type="entry name" value="ABC1_TM_sf"/>
</dbReference>
<keyword evidence="10" id="KW-1185">Reference proteome</keyword>
<comment type="caution">
    <text evidence="9">The sequence shown here is derived from an EMBL/GenBank/DDBJ whole genome shotgun (WGS) entry which is preliminary data.</text>
</comment>
<keyword evidence="5 7" id="KW-1133">Transmembrane helix</keyword>
<dbReference type="Pfam" id="PF00005">
    <property type="entry name" value="ABC_tran"/>
    <property type="match status" value="1"/>
</dbReference>
<evidence type="ECO:0000259" key="8">
    <source>
        <dbReference type="PROSITE" id="PS50893"/>
    </source>
</evidence>
<dbReference type="SUPFAM" id="SSF52540">
    <property type="entry name" value="P-loop containing nucleoside triphosphate hydrolases"/>
    <property type="match status" value="1"/>
</dbReference>
<organism evidence="9 10">
    <name type="scientific">Dactylosporangium darangshiense</name>
    <dbReference type="NCBI Taxonomy" id="579108"/>
    <lineage>
        <taxon>Bacteria</taxon>
        <taxon>Bacillati</taxon>
        <taxon>Actinomycetota</taxon>
        <taxon>Actinomycetes</taxon>
        <taxon>Micromonosporales</taxon>
        <taxon>Micromonosporaceae</taxon>
        <taxon>Dactylosporangium</taxon>
    </lineage>
</organism>
<proteinExistence type="predicted"/>
<keyword evidence="2 7" id="KW-0812">Transmembrane</keyword>
<evidence type="ECO:0000256" key="2">
    <source>
        <dbReference type="ARBA" id="ARBA00022692"/>
    </source>
</evidence>
<dbReference type="SUPFAM" id="SSF90123">
    <property type="entry name" value="ABC transporter transmembrane region"/>
    <property type="match status" value="1"/>
</dbReference>
<feature type="domain" description="ABC transporter" evidence="8">
    <location>
        <begin position="278"/>
        <end position="520"/>
    </location>
</feature>
<evidence type="ECO:0000256" key="7">
    <source>
        <dbReference type="SAM" id="Phobius"/>
    </source>
</evidence>
<dbReference type="InterPro" id="IPR003593">
    <property type="entry name" value="AAA+_ATPase"/>
</dbReference>
<dbReference type="PROSITE" id="PS00211">
    <property type="entry name" value="ABC_TRANSPORTER_1"/>
    <property type="match status" value="1"/>
</dbReference>
<dbReference type="SMART" id="SM00382">
    <property type="entry name" value="AAA"/>
    <property type="match status" value="1"/>
</dbReference>
<dbReference type="PROSITE" id="PS50893">
    <property type="entry name" value="ABC_TRANSPORTER_2"/>
    <property type="match status" value="1"/>
</dbReference>
<evidence type="ECO:0000256" key="1">
    <source>
        <dbReference type="ARBA" id="ARBA00004651"/>
    </source>
</evidence>
<protein>
    <submittedName>
        <fullName evidence="9">ABC transporter ATP-binding protein</fullName>
    </submittedName>
</protein>
<reference evidence="10" key="1">
    <citation type="journal article" date="2019" name="Int. J. Syst. Evol. Microbiol.">
        <title>The Global Catalogue of Microorganisms (GCM) 10K type strain sequencing project: providing services to taxonomists for standard genome sequencing and annotation.</title>
        <authorList>
            <consortium name="The Broad Institute Genomics Platform"/>
            <consortium name="The Broad Institute Genome Sequencing Center for Infectious Disease"/>
            <person name="Wu L."/>
            <person name="Ma J."/>
        </authorList>
    </citation>
    <scope>NUCLEOTIDE SEQUENCE [LARGE SCALE GENOMIC DNA]</scope>
    <source>
        <strain evidence="10">JCM 17441</strain>
    </source>
</reference>
<evidence type="ECO:0000256" key="4">
    <source>
        <dbReference type="ARBA" id="ARBA00022840"/>
    </source>
</evidence>
<evidence type="ECO:0000256" key="3">
    <source>
        <dbReference type="ARBA" id="ARBA00022741"/>
    </source>
</evidence>
<dbReference type="InterPro" id="IPR027417">
    <property type="entry name" value="P-loop_NTPase"/>
</dbReference>
<dbReference type="GO" id="GO:0005524">
    <property type="term" value="F:ATP binding"/>
    <property type="evidence" value="ECO:0007669"/>
    <property type="project" value="UniProtKB-KW"/>
</dbReference>
<feature type="transmembrane region" description="Helical" evidence="7">
    <location>
        <begin position="190"/>
        <end position="209"/>
    </location>
</feature>
<dbReference type="InterPro" id="IPR039421">
    <property type="entry name" value="Type_1_exporter"/>
</dbReference>
<evidence type="ECO:0000256" key="5">
    <source>
        <dbReference type="ARBA" id="ARBA00022989"/>
    </source>
</evidence>
<keyword evidence="6 7" id="KW-0472">Membrane</keyword>
<dbReference type="Proteomes" id="UP001500620">
    <property type="component" value="Unassembled WGS sequence"/>
</dbReference>
<dbReference type="InterPro" id="IPR003439">
    <property type="entry name" value="ABC_transporter-like_ATP-bd"/>
</dbReference>
<evidence type="ECO:0000313" key="10">
    <source>
        <dbReference type="Proteomes" id="UP001500620"/>
    </source>
</evidence>
<dbReference type="RefSeq" id="WP_345121445.1">
    <property type="nucleotide sequence ID" value="NZ_BAABAT010000002.1"/>
</dbReference>
<sequence>MAGLLFVDHTVWLVLQAVQTMVARRIDGDLRARVRLQATRLPGLDWLESPEFQDRAAQAVDVGMGLGWDRSAGGAATGQLRLTFRMLSALAATALLATFSAALAIGLLAVSLALRASVRREWIGIVDRLDADTAGQRYHNYLSEQAVFFAAKDVRLFGLSPWFAGRFRALGMGTYGPVWRQLLAVLRRQWWAATLTVAAAGAALGLPAAAVLTGSLDGARLITYVLAAWGVMAISAMGLEAYDIEHGRRAIAAADDLAAHPVAAGSAGHPVPAAAPTIRFEDVVFTYPGATRPVLDGLTLTIRPGETVALVGTNGAGKTTLVKLLGGLYRPESGRITIDGVDLATLDLPAWRRRLAVLFQDFVHYPADLRENVAYAAPERIDDAAVRTALEQAGGAALLAGLPSGLDTSLWNEGTDGTDLSGGQWQRVALARALFAVAAGRHVLLLDEPTAHLDVRAEAQFHEAVMSNVGDATTILVSHRLSTVRSADRIILLRDGRVAEEGSHAALLGLGGDYARFFTLQAEAFTANATTEGVR</sequence>
<keyword evidence="4 9" id="KW-0067">ATP-binding</keyword>
<name>A0ABP8CXN7_9ACTN</name>
<dbReference type="EMBL" id="BAABAT010000002">
    <property type="protein sequence ID" value="GAA4244681.1"/>
    <property type="molecule type" value="Genomic_DNA"/>
</dbReference>
<comment type="subcellular location">
    <subcellularLocation>
        <location evidence="1">Cell membrane</location>
        <topology evidence="1">Multi-pass membrane protein</topology>
    </subcellularLocation>
</comment>
<evidence type="ECO:0000256" key="6">
    <source>
        <dbReference type="ARBA" id="ARBA00023136"/>
    </source>
</evidence>
<feature type="transmembrane region" description="Helical" evidence="7">
    <location>
        <begin position="221"/>
        <end position="239"/>
    </location>
</feature>
<dbReference type="InterPro" id="IPR017871">
    <property type="entry name" value="ABC_transporter-like_CS"/>
</dbReference>
<dbReference type="Gene3D" id="3.40.50.300">
    <property type="entry name" value="P-loop containing nucleotide triphosphate hydrolases"/>
    <property type="match status" value="1"/>
</dbReference>